<sequence length="38" mass="4474">MVLLRRCRAEERGAFGKKVNELKQELERLVTAREDELS</sequence>
<dbReference type="GO" id="GO:0004826">
    <property type="term" value="F:phenylalanine-tRNA ligase activity"/>
    <property type="evidence" value="ECO:0007669"/>
    <property type="project" value="InterPro"/>
</dbReference>
<dbReference type="GO" id="GO:0005524">
    <property type="term" value="F:ATP binding"/>
    <property type="evidence" value="ECO:0007669"/>
    <property type="project" value="InterPro"/>
</dbReference>
<dbReference type="EMBL" id="CP076460">
    <property type="protein sequence ID" value="QWQ32021.1"/>
    <property type="molecule type" value="Genomic_DNA"/>
</dbReference>
<reference evidence="2" key="1">
    <citation type="submission" date="2021-06" db="EMBL/GenBank/DDBJ databases">
        <title>An adapted protocol for Saccharibacteria cultivation: two new species join this phylum of Candidate Phyla Radiations.</title>
        <authorList>
            <person name="Ibrahim A."/>
            <person name="Maatouk M."/>
            <person name="Zgheib R."/>
            <person name="Haddad G."/>
            <person name="Bou Khalil J."/>
            <person name="Raoult D."/>
            <person name="Bittar F."/>
        </authorList>
    </citation>
    <scope>NUCLEOTIDE SEQUENCE</scope>
    <source>
        <strain evidence="2">IHU1</strain>
    </source>
</reference>
<dbReference type="Pfam" id="PF02912">
    <property type="entry name" value="Phe_tRNA-synt_N"/>
    <property type="match status" value="1"/>
</dbReference>
<evidence type="ECO:0000259" key="1">
    <source>
        <dbReference type="Pfam" id="PF02912"/>
    </source>
</evidence>
<evidence type="ECO:0000313" key="2">
    <source>
        <dbReference type="EMBL" id="QWQ32021.1"/>
    </source>
</evidence>
<dbReference type="GO" id="GO:0005737">
    <property type="term" value="C:cytoplasm"/>
    <property type="evidence" value="ECO:0007669"/>
    <property type="project" value="InterPro"/>
</dbReference>
<gene>
    <name evidence="2" type="ORF">KOY48_03920</name>
</gene>
<dbReference type="GO" id="GO:0006432">
    <property type="term" value="P:phenylalanyl-tRNA aminoacylation"/>
    <property type="evidence" value="ECO:0007669"/>
    <property type="project" value="InterPro"/>
</dbReference>
<organism evidence="2 3">
    <name type="scientific">Candidatus Minimicrobia naudis</name>
    <dbReference type="NCBI Taxonomy" id="2841263"/>
    <lineage>
        <taxon>Bacteria</taxon>
        <taxon>Candidatus Saccharimonadota</taxon>
        <taxon>Candidatus Saccharimonadota incertae sedis</taxon>
        <taxon>Candidatus Minimicrobia</taxon>
    </lineage>
</organism>
<protein>
    <recommendedName>
        <fullName evidence="1">Phenylalanine-tRNA ligase class II N-terminal domain-containing protein</fullName>
    </recommendedName>
</protein>
<dbReference type="Proteomes" id="UP000679129">
    <property type="component" value="Chromosome"/>
</dbReference>
<feature type="domain" description="Phenylalanine-tRNA ligase class II N-terminal" evidence="1">
    <location>
        <begin position="4"/>
        <end position="37"/>
    </location>
</feature>
<accession>A0A8F1SBK6</accession>
<proteinExistence type="predicted"/>
<dbReference type="KEGG" id="mnd:KOY48_03920"/>
<keyword evidence="3" id="KW-1185">Reference proteome</keyword>
<name>A0A8F1SBK6_9BACT</name>
<evidence type="ECO:0000313" key="3">
    <source>
        <dbReference type="Proteomes" id="UP000679129"/>
    </source>
</evidence>
<dbReference type="AlphaFoldDB" id="A0A8F1SBK6"/>
<dbReference type="InterPro" id="IPR004188">
    <property type="entry name" value="Phe-tRNA_ligase_II_N"/>
</dbReference>